<feature type="compositionally biased region" description="Acidic residues" evidence="1">
    <location>
        <begin position="252"/>
        <end position="304"/>
    </location>
</feature>
<sequence>MVMAIFKNNERNLKHIEYFQNGNTTRVRPRYVVGQEIKANSLQSLIKYEAYVLGRLMNGTTSKWKGTPITEGETVTPMLIRIVVVGENELSPLLVKGETEVRVAEIVVLEKGGLLVVMAVGDGESPSFNVSDKVVVVVPLLLRSLLFEPLRAITEDGLAVGLVVEVELMEVIPLVVKSVLVNVRLDAGGLIALLSALMGLSVGVAMLFLNEEEVVEDDVEEKLEDDVEDGESKDDDVDEKVEDGIEKGKSEDNDDVEGMFEDNTEEEGSEDDDDVEGKVEDDVEEEGSEAEDAVEEEEFEVADDMDEEVEDVAVEEVEELADVKVVPNDA</sequence>
<evidence type="ECO:0000313" key="3">
    <source>
        <dbReference type="Proteomes" id="UP001224890"/>
    </source>
</evidence>
<dbReference type="EMBL" id="JAHMHR010000028">
    <property type="protein sequence ID" value="KAK1673932.1"/>
    <property type="molecule type" value="Genomic_DNA"/>
</dbReference>
<feature type="compositionally biased region" description="Basic and acidic residues" evidence="1">
    <location>
        <begin position="242"/>
        <end position="251"/>
    </location>
</feature>
<accession>A0AAJ0AHE2</accession>
<feature type="compositionally biased region" description="Acidic residues" evidence="1">
    <location>
        <begin position="218"/>
        <end position="241"/>
    </location>
</feature>
<evidence type="ECO:0000313" key="2">
    <source>
        <dbReference type="EMBL" id="KAK1673932.1"/>
    </source>
</evidence>
<dbReference type="Proteomes" id="UP001224890">
    <property type="component" value="Unassembled WGS sequence"/>
</dbReference>
<evidence type="ECO:0000256" key="1">
    <source>
        <dbReference type="SAM" id="MobiDB-lite"/>
    </source>
</evidence>
<dbReference type="RefSeq" id="XP_060427935.1">
    <property type="nucleotide sequence ID" value="XM_060578355.1"/>
</dbReference>
<name>A0AAJ0AHE2_9PEZI</name>
<keyword evidence="3" id="KW-1185">Reference proteome</keyword>
<protein>
    <submittedName>
        <fullName evidence="2">Uncharacterized protein</fullName>
    </submittedName>
</protein>
<gene>
    <name evidence="2" type="ORF">BDP55DRAFT_716834</name>
</gene>
<reference evidence="2" key="1">
    <citation type="submission" date="2021-06" db="EMBL/GenBank/DDBJ databases">
        <title>Comparative genomics, transcriptomics and evolutionary studies reveal genomic signatures of adaptation to plant cell wall in hemibiotrophic fungi.</title>
        <authorList>
            <consortium name="DOE Joint Genome Institute"/>
            <person name="Baroncelli R."/>
            <person name="Diaz J.F."/>
            <person name="Benocci T."/>
            <person name="Peng M."/>
            <person name="Battaglia E."/>
            <person name="Haridas S."/>
            <person name="Andreopoulos W."/>
            <person name="Labutti K."/>
            <person name="Pangilinan J."/>
            <person name="Floch G.L."/>
            <person name="Makela M.R."/>
            <person name="Henrissat B."/>
            <person name="Grigoriev I.V."/>
            <person name="Crouch J.A."/>
            <person name="De Vries R.P."/>
            <person name="Sukno S.A."/>
            <person name="Thon M.R."/>
        </authorList>
    </citation>
    <scope>NUCLEOTIDE SEQUENCE</scope>
    <source>
        <strain evidence="2">CBS 193.32</strain>
    </source>
</reference>
<proteinExistence type="predicted"/>
<feature type="region of interest" description="Disordered" evidence="1">
    <location>
        <begin position="218"/>
        <end position="304"/>
    </location>
</feature>
<organism evidence="2 3">
    <name type="scientific">Colletotrichum godetiae</name>
    <dbReference type="NCBI Taxonomy" id="1209918"/>
    <lineage>
        <taxon>Eukaryota</taxon>
        <taxon>Fungi</taxon>
        <taxon>Dikarya</taxon>
        <taxon>Ascomycota</taxon>
        <taxon>Pezizomycotina</taxon>
        <taxon>Sordariomycetes</taxon>
        <taxon>Hypocreomycetidae</taxon>
        <taxon>Glomerellales</taxon>
        <taxon>Glomerellaceae</taxon>
        <taxon>Colletotrichum</taxon>
        <taxon>Colletotrichum acutatum species complex</taxon>
    </lineage>
</organism>
<comment type="caution">
    <text evidence="2">The sequence shown here is derived from an EMBL/GenBank/DDBJ whole genome shotgun (WGS) entry which is preliminary data.</text>
</comment>
<dbReference type="AlphaFoldDB" id="A0AAJ0AHE2"/>
<dbReference type="GeneID" id="85462881"/>